<accession>A0A4Z2FYZ0</accession>
<organism evidence="3 4">
    <name type="scientific">Liparis tanakae</name>
    <name type="common">Tanaka's snailfish</name>
    <dbReference type="NCBI Taxonomy" id="230148"/>
    <lineage>
        <taxon>Eukaryota</taxon>
        <taxon>Metazoa</taxon>
        <taxon>Chordata</taxon>
        <taxon>Craniata</taxon>
        <taxon>Vertebrata</taxon>
        <taxon>Euteleostomi</taxon>
        <taxon>Actinopterygii</taxon>
        <taxon>Neopterygii</taxon>
        <taxon>Teleostei</taxon>
        <taxon>Neoteleostei</taxon>
        <taxon>Acanthomorphata</taxon>
        <taxon>Eupercaria</taxon>
        <taxon>Perciformes</taxon>
        <taxon>Cottioidei</taxon>
        <taxon>Cottales</taxon>
        <taxon>Liparidae</taxon>
        <taxon>Liparis</taxon>
    </lineage>
</organism>
<dbReference type="EMBL" id="SRLO01000787">
    <property type="protein sequence ID" value="TNN46469.1"/>
    <property type="molecule type" value="Genomic_DNA"/>
</dbReference>
<reference evidence="3 4" key="1">
    <citation type="submission" date="2019-03" db="EMBL/GenBank/DDBJ databases">
        <title>First draft genome of Liparis tanakae, snailfish: a comprehensive survey of snailfish specific genes.</title>
        <authorList>
            <person name="Kim W."/>
            <person name="Song I."/>
            <person name="Jeong J.-H."/>
            <person name="Kim D."/>
            <person name="Kim S."/>
            <person name="Ryu S."/>
            <person name="Song J.Y."/>
            <person name="Lee S.K."/>
        </authorList>
    </citation>
    <scope>NUCLEOTIDE SEQUENCE [LARGE SCALE GENOMIC DNA]</scope>
    <source>
        <tissue evidence="3">Muscle</tissue>
    </source>
</reference>
<dbReference type="AlphaFoldDB" id="A0A4Z2FYZ0"/>
<dbReference type="PANTHER" id="PTHR35347">
    <property type="entry name" value="COILED-COIL DOMAIN-CONTAINING PROTEIN 175"/>
    <property type="match status" value="1"/>
</dbReference>
<evidence type="ECO:0000313" key="3">
    <source>
        <dbReference type="EMBL" id="TNN46469.1"/>
    </source>
</evidence>
<sequence>MASSCLVPDFPAVMVALEHLKELDQQLKEDGVPFSPEASLHLSAITAAVAELEADCRAAHDLLEVETIENSKLRHRIVNISEEMNRECAAAVAAARAADAQVMEQLREDLDAVSQAQDAADKRREALLSREGALRLERARATAEHEEVVAVQNEEIASRYDSQKELDDTRGRIEALASGAAAARRDGATLREKMAGEREAFAAGKDALCAEANRAAEEAKRRKRSFETTRGELDEIDAAEREARNRLSAAIFDVARLESGLRKLSATRRQNEIRLRGEARTREELRRRKETLKEEARESEEAFRAAVRRLEDDVAAEEDRITAGRASGSRRRDSLARVYEVFKRWREEEEEARAEHLLVWRELERSKLQLEERVSSVVKHGKEAKEMDRQIRELREAEAVGGRVFERSRAELRDDAAAEEEHVGRLEEEKRRLAGRLEEAKRRQEEHVAKVTADIGDAGTRYRELRGEEAALRERRPASAADELEAERGRKEAERREEAERCAAETASAARSREEKLRELEEQEEALEEAAAACGEERARHRRSSELTSEFRSRRSELKRCVRGLRENTASLLRPKEELRAALAALRGGAADALGERAAALMAVEVAVYDDAAKLELVGVENSRLRLRVRQMTEELDGAREAGGRRRREARRLERGSESSLRSLRDAWEEDAAATREGQSADGVPLAALSGVLERLEARRRRLGGVETLLQQQMLDFSRRLGDKTIAEQQSGGIG</sequence>
<feature type="compositionally biased region" description="Basic and acidic residues" evidence="2">
    <location>
        <begin position="486"/>
        <end position="503"/>
    </location>
</feature>
<dbReference type="InterPro" id="IPR038834">
    <property type="entry name" value="CCDC175"/>
</dbReference>
<protein>
    <submittedName>
        <fullName evidence="3">Uncharacterized protein</fullName>
    </submittedName>
</protein>
<keyword evidence="4" id="KW-1185">Reference proteome</keyword>
<feature type="region of interest" description="Disordered" evidence="2">
    <location>
        <begin position="529"/>
        <end position="549"/>
    </location>
</feature>
<feature type="region of interest" description="Disordered" evidence="2">
    <location>
        <begin position="469"/>
        <end position="515"/>
    </location>
</feature>
<feature type="coiled-coil region" evidence="1">
    <location>
        <begin position="275"/>
        <end position="320"/>
    </location>
</feature>
<evidence type="ECO:0000256" key="2">
    <source>
        <dbReference type="SAM" id="MobiDB-lite"/>
    </source>
</evidence>
<dbReference type="Proteomes" id="UP000314294">
    <property type="component" value="Unassembled WGS sequence"/>
</dbReference>
<dbReference type="OrthoDB" id="10031759at2759"/>
<proteinExistence type="predicted"/>
<evidence type="ECO:0000256" key="1">
    <source>
        <dbReference type="SAM" id="Coils"/>
    </source>
</evidence>
<keyword evidence="1" id="KW-0175">Coiled coil</keyword>
<feature type="coiled-coil region" evidence="1">
    <location>
        <begin position="377"/>
        <end position="450"/>
    </location>
</feature>
<comment type="caution">
    <text evidence="3">The sequence shown here is derived from an EMBL/GenBank/DDBJ whole genome shotgun (WGS) entry which is preliminary data.</text>
</comment>
<dbReference type="PANTHER" id="PTHR35347:SF1">
    <property type="entry name" value="COILED-COIL DOMAIN-CONTAINING PROTEIN 175"/>
    <property type="match status" value="1"/>
</dbReference>
<gene>
    <name evidence="3" type="ORF">EYF80_043327</name>
</gene>
<name>A0A4Z2FYZ0_9TELE</name>
<evidence type="ECO:0000313" key="4">
    <source>
        <dbReference type="Proteomes" id="UP000314294"/>
    </source>
</evidence>